<feature type="region of interest" description="Disordered" evidence="1">
    <location>
        <begin position="133"/>
        <end position="212"/>
    </location>
</feature>
<name>A0AAF0J4N5_9BASI</name>
<dbReference type="EMBL" id="CP119904">
    <property type="protein sequence ID" value="WFD24205.1"/>
    <property type="molecule type" value="Genomic_DNA"/>
</dbReference>
<feature type="compositionally biased region" description="Low complexity" evidence="1">
    <location>
        <begin position="144"/>
        <end position="192"/>
    </location>
</feature>
<accession>A0AAF0J4N5</accession>
<feature type="region of interest" description="Disordered" evidence="1">
    <location>
        <begin position="229"/>
        <end position="324"/>
    </location>
</feature>
<dbReference type="InterPro" id="IPR011333">
    <property type="entry name" value="SKP1/BTB/POZ_sf"/>
</dbReference>
<evidence type="ECO:0000313" key="3">
    <source>
        <dbReference type="Proteomes" id="UP001214415"/>
    </source>
</evidence>
<evidence type="ECO:0000313" key="2">
    <source>
        <dbReference type="EMBL" id="WFD24205.1"/>
    </source>
</evidence>
<protein>
    <recommendedName>
        <fullName evidence="4">BTB domain-containing protein</fullName>
    </recommendedName>
</protein>
<feature type="compositionally biased region" description="Polar residues" evidence="1">
    <location>
        <begin position="230"/>
        <end position="240"/>
    </location>
</feature>
<dbReference type="AlphaFoldDB" id="A0AAF0J4N5"/>
<keyword evidence="3" id="KW-1185">Reference proteome</keyword>
<evidence type="ECO:0008006" key="4">
    <source>
        <dbReference type="Google" id="ProtNLM"/>
    </source>
</evidence>
<dbReference type="Gene3D" id="3.30.710.10">
    <property type="entry name" value="Potassium Channel Kv1.1, Chain A"/>
    <property type="match status" value="1"/>
</dbReference>
<dbReference type="Proteomes" id="UP001214415">
    <property type="component" value="Chromosome 5"/>
</dbReference>
<gene>
    <name evidence="2" type="ORF">MEQU1_002902</name>
</gene>
<sequence>MQPRGPRVKPVTTAPRAADVKLATVSHIALDAIANSICGAPFFDTEFVVNHLGKDELLYGHSSVIKHSCPVLFKMIQRGGAVRLDSMENLQVLKQNTFSDAMSVTSSLAPSALDSDDLDETDIPDDDTIEEESVVAMPTNSTRVPSPAVTSSAATPLAPAATAATPATPATGPATAPLSSTLPMSTLSPYSTENNSTSATPARRGNADSSRFGGASFFKNLRKKKDDLQNAASGVITSPRSPDADATGANDGRLRRYSEAPPINEPVSGRSVVPPSPPTPRTRAVPGGMAESTLRAPGAGTTSLVPRVAPSNASSRRSKRPSSLLPRGMRRVIIKGVSPRTMQALLFYLYTNQVHFVSIPHIPPHGQLNELHDEALEHLGNGSKQDPALWPPAFSNKSAYCLGKQLDLPDLMLRAFEHISLNLSTRSVLADLLSPFGDRFNDVQRVHLDYITRHWEEVKTRPDFVPIVENLAHGQYPKSSASLFQLFSKLSMSP</sequence>
<organism evidence="2 3">
    <name type="scientific">Malassezia equina</name>
    <dbReference type="NCBI Taxonomy" id="1381935"/>
    <lineage>
        <taxon>Eukaryota</taxon>
        <taxon>Fungi</taxon>
        <taxon>Dikarya</taxon>
        <taxon>Basidiomycota</taxon>
        <taxon>Ustilaginomycotina</taxon>
        <taxon>Malasseziomycetes</taxon>
        <taxon>Malasseziales</taxon>
        <taxon>Malasseziaceae</taxon>
        <taxon>Malassezia</taxon>
    </lineage>
</organism>
<evidence type="ECO:0000256" key="1">
    <source>
        <dbReference type="SAM" id="MobiDB-lite"/>
    </source>
</evidence>
<proteinExistence type="predicted"/>
<reference evidence="2" key="1">
    <citation type="submission" date="2023-03" db="EMBL/GenBank/DDBJ databases">
        <title>Mating type loci evolution in Malassezia.</title>
        <authorList>
            <person name="Coelho M.A."/>
        </authorList>
    </citation>
    <scope>NUCLEOTIDE SEQUENCE</scope>
    <source>
        <strain evidence="2">CBS 12830</strain>
    </source>
</reference>